<reference evidence="2 3" key="1">
    <citation type="submission" date="2020-07" db="EMBL/GenBank/DDBJ databases">
        <title>Spirosoma foliorum sp. nov., isolated from the leaves on the Nejang mountain Korea, Republic of.</title>
        <authorList>
            <person name="Ho H."/>
            <person name="Lee Y.-J."/>
            <person name="Nurcahyanto D.-A."/>
            <person name="Kim S.-G."/>
        </authorList>
    </citation>
    <scope>NUCLEOTIDE SEQUENCE [LARGE SCALE GENOMIC DNA]</scope>
    <source>
        <strain evidence="2 3">PL0136</strain>
    </source>
</reference>
<dbReference type="Proteomes" id="UP000515369">
    <property type="component" value="Chromosome"/>
</dbReference>
<dbReference type="EMBL" id="CP059732">
    <property type="protein sequence ID" value="QMW00606.1"/>
    <property type="molecule type" value="Genomic_DNA"/>
</dbReference>
<dbReference type="AlphaFoldDB" id="A0A7G5GP14"/>
<keyword evidence="3" id="KW-1185">Reference proteome</keyword>
<keyword evidence="2" id="KW-0378">Hydrolase</keyword>
<gene>
    <name evidence="2" type="ORF">H3H32_21720</name>
</gene>
<dbReference type="SUPFAM" id="SSF52317">
    <property type="entry name" value="Class I glutamine amidotransferase-like"/>
    <property type="match status" value="1"/>
</dbReference>
<name>A0A7G5GP14_9BACT</name>
<dbReference type="GO" id="GO:0016787">
    <property type="term" value="F:hydrolase activity"/>
    <property type="evidence" value="ECO:0007669"/>
    <property type="project" value="UniProtKB-KW"/>
</dbReference>
<sequence length="474" mass="52945">MQHQRSNNYKRHNNQPVQPPKKYYSQKRAPNSPPIKTNSGQAGAFAPVSFKPKVGISNRPGFGYDSKALSDNKGAPILTFSLPPNHFALDREATEIQTQQELKSVQKDRIIKNVNEHLAGVHGLYIPGGQDNLDREKNGHIEKESRENYEQALIKRARNLGMPILAICGGSRSLARGFGGMEQTLTDNQIEIHNHKGTSAIAHPLHFSNVPTDRGSFSSNQFFGLLGGAAQHKDRVKTIVNKINAMNSTHQKVVALDKNREMIIRDDVGSDTLRVKGKNVPQKRMLINGKPEVEFTVWDGTGETKTPEGFETRYGAPVMGITSHPEAISGTGGARKAFDEHQDAIMWSDNIFKGFAQSMQTYAAKQQVLSDLKSGKPIKLKHVTPVVKSPAAVVQIEAQNRLPGRLQWKYNTELVALKPISTSTNLVVPKTVNRPKLTDIQLGEMHKKEPNYNPWHKIKWIEQYKKDHPENDYV</sequence>
<dbReference type="KEGG" id="sfol:H3H32_21720"/>
<evidence type="ECO:0000313" key="2">
    <source>
        <dbReference type="EMBL" id="QMW00606.1"/>
    </source>
</evidence>
<dbReference type="Pfam" id="PF07722">
    <property type="entry name" value="Peptidase_C26"/>
    <property type="match status" value="1"/>
</dbReference>
<dbReference type="RefSeq" id="WP_182457720.1">
    <property type="nucleotide sequence ID" value="NZ_CP059732.1"/>
</dbReference>
<evidence type="ECO:0000256" key="1">
    <source>
        <dbReference type="SAM" id="MobiDB-lite"/>
    </source>
</evidence>
<dbReference type="Gene3D" id="3.40.50.880">
    <property type="match status" value="1"/>
</dbReference>
<organism evidence="2 3">
    <name type="scientific">Spirosoma foliorum</name>
    <dbReference type="NCBI Taxonomy" id="2710596"/>
    <lineage>
        <taxon>Bacteria</taxon>
        <taxon>Pseudomonadati</taxon>
        <taxon>Bacteroidota</taxon>
        <taxon>Cytophagia</taxon>
        <taxon>Cytophagales</taxon>
        <taxon>Cytophagaceae</taxon>
        <taxon>Spirosoma</taxon>
    </lineage>
</organism>
<accession>A0A7G5GP14</accession>
<evidence type="ECO:0000313" key="3">
    <source>
        <dbReference type="Proteomes" id="UP000515369"/>
    </source>
</evidence>
<dbReference type="InterPro" id="IPR029062">
    <property type="entry name" value="Class_I_gatase-like"/>
</dbReference>
<feature type="region of interest" description="Disordered" evidence="1">
    <location>
        <begin position="1"/>
        <end position="42"/>
    </location>
</feature>
<dbReference type="InterPro" id="IPR011697">
    <property type="entry name" value="Peptidase_C26"/>
</dbReference>
<proteinExistence type="predicted"/>
<protein>
    <submittedName>
        <fullName evidence="2">Gamma-glutamyl-gamma-aminobutyrate hydrolase family protein</fullName>
    </submittedName>
</protein>